<evidence type="ECO:0000256" key="3">
    <source>
        <dbReference type="ARBA" id="ARBA00022448"/>
    </source>
</evidence>
<evidence type="ECO:0000256" key="8">
    <source>
        <dbReference type="ARBA" id="ARBA00022989"/>
    </source>
</evidence>
<evidence type="ECO:0000256" key="10">
    <source>
        <dbReference type="ARBA" id="ARBA00037387"/>
    </source>
</evidence>
<comment type="similarity">
    <text evidence="11">Belongs to the UlaA family.</text>
</comment>
<name>A0AAE3IRA1_9BACI</name>
<accession>A0AAE3IRA1</accession>
<comment type="subunit">
    <text evidence="2">Homodimer.</text>
</comment>
<dbReference type="NCBIfam" id="NF006922">
    <property type="entry name" value="PRK09410.1-5"/>
    <property type="match status" value="1"/>
</dbReference>
<feature type="transmembrane region" description="Helical" evidence="14">
    <location>
        <begin position="345"/>
        <end position="365"/>
    </location>
</feature>
<dbReference type="InterPro" id="IPR004703">
    <property type="entry name" value="PTS_sugar-sp_permease"/>
</dbReference>
<dbReference type="EMBL" id="JAOUSF010000002">
    <property type="protein sequence ID" value="MCU9613133.1"/>
    <property type="molecule type" value="Genomic_DNA"/>
</dbReference>
<keyword evidence="3" id="KW-0813">Transport</keyword>
<dbReference type="PANTHER" id="PTHR33843:SF4">
    <property type="entry name" value="ASCORBATE-SPECIFIC PTS SYSTEM EIIC COMPONENT"/>
    <property type="match status" value="1"/>
</dbReference>
<reference evidence="15" key="1">
    <citation type="submission" date="2022-10" db="EMBL/GenBank/DDBJ databases">
        <title>Description of Fervidibacillus gen. nov. in the family Fervidibacillaceae fam. nov. with two species, Fervidibacillus albus sp. nov., and Fervidibacillus halotolerans sp. nov., isolated from tidal flat sediments.</title>
        <authorList>
            <person name="Kwon K.K."/>
            <person name="Yang S.-H."/>
        </authorList>
    </citation>
    <scope>NUCLEOTIDE SEQUENCE</scope>
    <source>
        <strain evidence="15">JCM 19140</strain>
    </source>
</reference>
<keyword evidence="5" id="KW-0762">Sugar transport</keyword>
<evidence type="ECO:0000256" key="9">
    <source>
        <dbReference type="ARBA" id="ARBA00023136"/>
    </source>
</evidence>
<dbReference type="GO" id="GO:0005886">
    <property type="term" value="C:plasma membrane"/>
    <property type="evidence" value="ECO:0007669"/>
    <property type="project" value="UniProtKB-SubCell"/>
</dbReference>
<evidence type="ECO:0000256" key="12">
    <source>
        <dbReference type="ARBA" id="ARBA00039702"/>
    </source>
</evidence>
<feature type="transmembrane region" description="Helical" evidence="14">
    <location>
        <begin position="149"/>
        <end position="169"/>
    </location>
</feature>
<evidence type="ECO:0000256" key="7">
    <source>
        <dbReference type="ARBA" id="ARBA00022692"/>
    </source>
</evidence>
<keyword evidence="4" id="KW-1003">Cell membrane</keyword>
<evidence type="ECO:0000256" key="2">
    <source>
        <dbReference type="ARBA" id="ARBA00011738"/>
    </source>
</evidence>
<keyword evidence="8 14" id="KW-1133">Transmembrane helix</keyword>
<evidence type="ECO:0000256" key="4">
    <source>
        <dbReference type="ARBA" id="ARBA00022475"/>
    </source>
</evidence>
<evidence type="ECO:0000313" key="15">
    <source>
        <dbReference type="EMBL" id="MCU9613133.1"/>
    </source>
</evidence>
<evidence type="ECO:0000256" key="5">
    <source>
        <dbReference type="ARBA" id="ARBA00022597"/>
    </source>
</evidence>
<dbReference type="PANTHER" id="PTHR33843">
    <property type="entry name" value="ASCORBATE-SPECIFIC PTS SYSTEM EIIC COMPONENT"/>
    <property type="match status" value="1"/>
</dbReference>
<evidence type="ECO:0000313" key="16">
    <source>
        <dbReference type="Proteomes" id="UP001209318"/>
    </source>
</evidence>
<dbReference type="Pfam" id="PF03611">
    <property type="entry name" value="EIIC-GAT"/>
    <property type="match status" value="1"/>
</dbReference>
<keyword evidence="16" id="KW-1185">Reference proteome</keyword>
<dbReference type="GO" id="GO:0009401">
    <property type="term" value="P:phosphoenolpyruvate-dependent sugar phosphotransferase system"/>
    <property type="evidence" value="ECO:0007669"/>
    <property type="project" value="UniProtKB-KW"/>
</dbReference>
<feature type="transmembrane region" description="Helical" evidence="14">
    <location>
        <begin position="377"/>
        <end position="395"/>
    </location>
</feature>
<feature type="transmembrane region" description="Helical" evidence="14">
    <location>
        <begin position="40"/>
        <end position="61"/>
    </location>
</feature>
<dbReference type="NCBIfam" id="NF006920">
    <property type="entry name" value="PRK09410.1-2"/>
    <property type="match status" value="1"/>
</dbReference>
<dbReference type="Proteomes" id="UP001209318">
    <property type="component" value="Unassembled WGS sequence"/>
</dbReference>
<feature type="transmembrane region" description="Helical" evidence="14">
    <location>
        <begin position="122"/>
        <end position="143"/>
    </location>
</feature>
<feature type="transmembrane region" description="Helical" evidence="14">
    <location>
        <begin position="258"/>
        <end position="280"/>
    </location>
</feature>
<keyword evidence="7 14" id="KW-0812">Transmembrane</keyword>
<evidence type="ECO:0000256" key="13">
    <source>
        <dbReference type="ARBA" id="ARBA00042859"/>
    </source>
</evidence>
<feature type="transmembrane region" description="Helical" evidence="14">
    <location>
        <begin position="227"/>
        <end position="246"/>
    </location>
</feature>
<feature type="transmembrane region" description="Helical" evidence="14">
    <location>
        <begin position="15"/>
        <end position="33"/>
    </location>
</feature>
<sequence length="465" mass="48735">MEIITAILEFLRDVFSEPALLIGLVAFVGLIALKSPGHKILTGTLGPILGYLMLSAGADFITANLDPLGKMIEHGFHITGVIPNNEAVVAVAQEILGVETMSILVLGLVLNIVIARFTKYKYVFLTGHHSFFMACLLSAVLGASGLDGVVLVIIGGFLLGAWSSISPAIGQKYTLKVTDGDEVAMGHFGSLGYYLSAWVGSKVGKPEDSTENIQVPEKWGFLRNTTMATAITMVFFYLLSAIVAGPEFVSTLSNGKSPFLFAVLAGLKFAVGVAIVYAGVRMILADLIPAFQGIATKIIPNAVPAVDCAVFFPYAQTAVIIGFVFSFIGGVIGMVVLGFAGGVLIIPGLVPHFFCGATAGIYGNATGGRRGAMVGSFVNGLAITFLPALLLPVLGELGFANTTFGDFDFALLGIIIGQVGNVLNMTGILAIVLAFLIILIVPSFFKTKSAALNNYESSSSETRGM</sequence>
<protein>
    <recommendedName>
        <fullName evidence="12">Ascorbate-specific PTS system EIIC component</fullName>
    </recommendedName>
    <alternativeName>
        <fullName evidence="13">Ascorbate-specific permease IIC component UlaA</fullName>
    </alternativeName>
</protein>
<dbReference type="NCBIfam" id="NF009553">
    <property type="entry name" value="PRK12997.1-5"/>
    <property type="match status" value="1"/>
</dbReference>
<feature type="transmembrane region" description="Helical" evidence="14">
    <location>
        <begin position="319"/>
        <end position="339"/>
    </location>
</feature>
<comment type="function">
    <text evidence="10">The phosphoenolpyruvate-dependent sugar phosphotransferase system (sugar PTS), a major carbohydrate active transport system, catalyzes the phosphorylation of incoming sugar substrates concomitantly with their translocation across the cell membrane. The enzyme II UlaABC PTS system is involved in ascorbate transport.</text>
</comment>
<keyword evidence="6" id="KW-0598">Phosphotransferase system</keyword>
<feature type="transmembrane region" description="Helical" evidence="14">
    <location>
        <begin position="415"/>
        <end position="441"/>
    </location>
</feature>
<organism evidence="15 16">
    <name type="scientific">Perspicuibacillus lycopersici</name>
    <dbReference type="NCBI Taxonomy" id="1325689"/>
    <lineage>
        <taxon>Bacteria</taxon>
        <taxon>Bacillati</taxon>
        <taxon>Bacillota</taxon>
        <taxon>Bacilli</taxon>
        <taxon>Bacillales</taxon>
        <taxon>Bacillaceae</taxon>
        <taxon>Perspicuibacillus</taxon>
    </lineage>
</organism>
<keyword evidence="9 14" id="KW-0472">Membrane</keyword>
<feature type="transmembrane region" description="Helical" evidence="14">
    <location>
        <begin position="95"/>
        <end position="115"/>
    </location>
</feature>
<dbReference type="AlphaFoldDB" id="A0AAE3IRA1"/>
<dbReference type="RefSeq" id="WP_263072345.1">
    <property type="nucleotide sequence ID" value="NZ_JAOUSF010000002.1"/>
</dbReference>
<evidence type="ECO:0000256" key="14">
    <source>
        <dbReference type="SAM" id="Phobius"/>
    </source>
</evidence>
<dbReference type="NCBIfam" id="NF006921">
    <property type="entry name" value="PRK09410.1-3"/>
    <property type="match status" value="1"/>
</dbReference>
<evidence type="ECO:0000256" key="11">
    <source>
        <dbReference type="ARBA" id="ARBA00038218"/>
    </source>
</evidence>
<comment type="caution">
    <text evidence="15">The sequence shown here is derived from an EMBL/GenBank/DDBJ whole genome shotgun (WGS) entry which is preliminary data.</text>
</comment>
<evidence type="ECO:0000256" key="6">
    <source>
        <dbReference type="ARBA" id="ARBA00022683"/>
    </source>
</evidence>
<evidence type="ECO:0000256" key="1">
    <source>
        <dbReference type="ARBA" id="ARBA00004651"/>
    </source>
</evidence>
<dbReference type="InterPro" id="IPR051562">
    <property type="entry name" value="Ascorbate-PTS_EIIC"/>
</dbReference>
<gene>
    <name evidence="15" type="ORF">OEV98_06155</name>
</gene>
<proteinExistence type="inferred from homology"/>
<comment type="subcellular location">
    <subcellularLocation>
        <location evidence="1">Cell membrane</location>
        <topology evidence="1">Multi-pass membrane protein</topology>
    </subcellularLocation>
</comment>